<evidence type="ECO:0000259" key="2">
    <source>
        <dbReference type="SMART" id="SM00867"/>
    </source>
</evidence>
<evidence type="ECO:0000313" key="4">
    <source>
        <dbReference type="Proteomes" id="UP001597118"/>
    </source>
</evidence>
<dbReference type="InterPro" id="IPR007372">
    <property type="entry name" value="Lipid/polyisoprenoid-bd_YceI"/>
</dbReference>
<keyword evidence="4" id="KW-1185">Reference proteome</keyword>
<proteinExistence type="predicted"/>
<dbReference type="Pfam" id="PF04264">
    <property type="entry name" value="YceI"/>
    <property type="match status" value="1"/>
</dbReference>
<feature type="domain" description="Lipid/polyisoprenoid-binding YceI-like" evidence="2">
    <location>
        <begin position="42"/>
        <end position="209"/>
    </location>
</feature>
<keyword evidence="1" id="KW-0732">Signal</keyword>
<dbReference type="PROSITE" id="PS51257">
    <property type="entry name" value="PROKAR_LIPOPROTEIN"/>
    <property type="match status" value="1"/>
</dbReference>
<feature type="chain" id="PRO_5045261399" evidence="1">
    <location>
        <begin position="19"/>
        <end position="210"/>
    </location>
</feature>
<sequence length="210" mass="22947">MKKLALPVLCVAFLAACTNNPKGDKAHTTDEISDTINVLGNTYNINAEHSVVRWTGSKVTGSHTGTVKIQSGHIVISDDNKLAGGDFTIDMHSILNEDLQGNDEYKNKLENHLKSDDFFAVEANPISTFKITEVKDATPQGAQVSGNLTLRGVTKNISFPVEITSNTDKAFTANADFNINRKDWGVQYEGMKDDLIADEINFKITLSADK</sequence>
<protein>
    <submittedName>
        <fullName evidence="3">YceI family protein</fullName>
    </submittedName>
</protein>
<dbReference type="InterPro" id="IPR036761">
    <property type="entry name" value="TTHA0802/YceI-like_sf"/>
</dbReference>
<dbReference type="PANTHER" id="PTHR34406:SF1">
    <property type="entry name" value="PROTEIN YCEI"/>
    <property type="match status" value="1"/>
</dbReference>
<accession>A0ABW4IE36</accession>
<reference evidence="4" key="1">
    <citation type="journal article" date="2019" name="Int. J. Syst. Evol. Microbiol.">
        <title>The Global Catalogue of Microorganisms (GCM) 10K type strain sequencing project: providing services to taxonomists for standard genome sequencing and annotation.</title>
        <authorList>
            <consortium name="The Broad Institute Genomics Platform"/>
            <consortium name="The Broad Institute Genome Sequencing Center for Infectious Disease"/>
            <person name="Wu L."/>
            <person name="Ma J."/>
        </authorList>
    </citation>
    <scope>NUCLEOTIDE SEQUENCE [LARGE SCALE GENOMIC DNA]</scope>
    <source>
        <strain evidence="4">CCUG 53762</strain>
    </source>
</reference>
<evidence type="ECO:0000313" key="3">
    <source>
        <dbReference type="EMBL" id="MFD1630687.1"/>
    </source>
</evidence>
<name>A0ABW4IE36_9SPHI</name>
<comment type="caution">
    <text evidence="3">The sequence shown here is derived from an EMBL/GenBank/DDBJ whole genome shotgun (WGS) entry which is preliminary data.</text>
</comment>
<dbReference type="Gene3D" id="2.40.128.110">
    <property type="entry name" value="Lipid/polyisoprenoid-binding, YceI-like"/>
    <property type="match status" value="1"/>
</dbReference>
<evidence type="ECO:0000256" key="1">
    <source>
        <dbReference type="SAM" id="SignalP"/>
    </source>
</evidence>
<dbReference type="EMBL" id="JBHUDG010000019">
    <property type="protein sequence ID" value="MFD1630687.1"/>
    <property type="molecule type" value="Genomic_DNA"/>
</dbReference>
<organism evidence="3 4">
    <name type="scientific">Pseudopedobacter beijingensis</name>
    <dbReference type="NCBI Taxonomy" id="1207056"/>
    <lineage>
        <taxon>Bacteria</taxon>
        <taxon>Pseudomonadati</taxon>
        <taxon>Bacteroidota</taxon>
        <taxon>Sphingobacteriia</taxon>
        <taxon>Sphingobacteriales</taxon>
        <taxon>Sphingobacteriaceae</taxon>
        <taxon>Pseudopedobacter</taxon>
    </lineage>
</organism>
<gene>
    <name evidence="3" type="ORF">ACFSAH_12410</name>
</gene>
<dbReference type="PANTHER" id="PTHR34406">
    <property type="entry name" value="PROTEIN YCEI"/>
    <property type="match status" value="1"/>
</dbReference>
<dbReference type="RefSeq" id="WP_379663065.1">
    <property type="nucleotide sequence ID" value="NZ_JBHUDG010000019.1"/>
</dbReference>
<dbReference type="SMART" id="SM00867">
    <property type="entry name" value="YceI"/>
    <property type="match status" value="1"/>
</dbReference>
<dbReference type="SUPFAM" id="SSF101874">
    <property type="entry name" value="YceI-like"/>
    <property type="match status" value="1"/>
</dbReference>
<dbReference type="Proteomes" id="UP001597118">
    <property type="component" value="Unassembled WGS sequence"/>
</dbReference>
<feature type="signal peptide" evidence="1">
    <location>
        <begin position="1"/>
        <end position="18"/>
    </location>
</feature>